<protein>
    <recommendedName>
        <fullName evidence="3">Gag-pol polyprotein</fullName>
    </recommendedName>
</protein>
<sequence length="64" mass="6784">EKGNPSVVGYVDSDYADDMDDGRSTAGYVFTLAGGPICWISSVQSIMAMSIIEAEYMAVAEAVK</sequence>
<dbReference type="AlphaFoldDB" id="A0A392TTZ6"/>
<organism evidence="1 2">
    <name type="scientific">Trifolium medium</name>
    <dbReference type="NCBI Taxonomy" id="97028"/>
    <lineage>
        <taxon>Eukaryota</taxon>
        <taxon>Viridiplantae</taxon>
        <taxon>Streptophyta</taxon>
        <taxon>Embryophyta</taxon>
        <taxon>Tracheophyta</taxon>
        <taxon>Spermatophyta</taxon>
        <taxon>Magnoliopsida</taxon>
        <taxon>eudicotyledons</taxon>
        <taxon>Gunneridae</taxon>
        <taxon>Pentapetalae</taxon>
        <taxon>rosids</taxon>
        <taxon>fabids</taxon>
        <taxon>Fabales</taxon>
        <taxon>Fabaceae</taxon>
        <taxon>Papilionoideae</taxon>
        <taxon>50 kb inversion clade</taxon>
        <taxon>NPAAA clade</taxon>
        <taxon>Hologalegina</taxon>
        <taxon>IRL clade</taxon>
        <taxon>Trifolieae</taxon>
        <taxon>Trifolium</taxon>
    </lineage>
</organism>
<comment type="caution">
    <text evidence="1">The sequence shown here is derived from an EMBL/GenBank/DDBJ whole genome shotgun (WGS) entry which is preliminary data.</text>
</comment>
<dbReference type="Proteomes" id="UP000265520">
    <property type="component" value="Unassembled WGS sequence"/>
</dbReference>
<accession>A0A392TTZ6</accession>
<reference evidence="1 2" key="1">
    <citation type="journal article" date="2018" name="Front. Plant Sci.">
        <title>Red Clover (Trifolium pratense) and Zigzag Clover (T. medium) - A Picture of Genomic Similarities and Differences.</title>
        <authorList>
            <person name="Dluhosova J."/>
            <person name="Istvanek J."/>
            <person name="Nedelnik J."/>
            <person name="Repkova J."/>
        </authorList>
    </citation>
    <scope>NUCLEOTIDE SEQUENCE [LARGE SCALE GENOMIC DNA]</scope>
    <source>
        <strain evidence="2">cv. 10/8</strain>
        <tissue evidence="1">Leaf</tissue>
    </source>
</reference>
<dbReference type="EMBL" id="LXQA010660544">
    <property type="protein sequence ID" value="MCI64653.1"/>
    <property type="molecule type" value="Genomic_DNA"/>
</dbReference>
<evidence type="ECO:0000313" key="1">
    <source>
        <dbReference type="EMBL" id="MCI64653.1"/>
    </source>
</evidence>
<name>A0A392TTZ6_9FABA</name>
<evidence type="ECO:0000313" key="2">
    <source>
        <dbReference type="Proteomes" id="UP000265520"/>
    </source>
</evidence>
<evidence type="ECO:0008006" key="3">
    <source>
        <dbReference type="Google" id="ProtNLM"/>
    </source>
</evidence>
<feature type="non-terminal residue" evidence="1">
    <location>
        <position position="1"/>
    </location>
</feature>
<proteinExistence type="predicted"/>
<keyword evidence="2" id="KW-1185">Reference proteome</keyword>